<keyword evidence="7 14" id="KW-0418">Kinase</keyword>
<dbReference type="SMART" id="SM00046">
    <property type="entry name" value="DAGKc"/>
    <property type="match status" value="1"/>
</dbReference>
<dbReference type="RefSeq" id="WP_344310252.1">
    <property type="nucleotide sequence ID" value="NZ_BAAANY010000009.1"/>
</dbReference>
<dbReference type="InterPro" id="IPR050187">
    <property type="entry name" value="Lipid_Phosphate_FormReg"/>
</dbReference>
<proteinExistence type="inferred from homology"/>
<organism evidence="14 15">
    <name type="scientific">Fodinicola feengrottensis</name>
    <dbReference type="NCBI Taxonomy" id="435914"/>
    <lineage>
        <taxon>Bacteria</taxon>
        <taxon>Bacillati</taxon>
        <taxon>Actinomycetota</taxon>
        <taxon>Actinomycetes</taxon>
        <taxon>Mycobacteriales</taxon>
        <taxon>Fodinicola</taxon>
    </lineage>
</organism>
<sequence length="290" mass="30140">MTFVSVVVNPAAAAGTGAAAADAAIAELRSGGGKVTVRQTDGPDVTAVLAAAIADQPDVLVVCGGDGMVHAALQVVAEKSVPLGVVPAGTGNDFARSLGIPLHDPAAASRLIRTGTARPLDLARVGQTWFGSVLACGFDSRVNARTNRMRWPRGRSRYTLATFAELAGFRPLDFVVEVDGVSHDLTGMFVAVGNTASYGGGMRICPDAVPDDGHLDLTLVSAVPRLEMLRMFSAVYKGTHVHHPAVRTLRGQTIRISSTTDIVAYADGEPLNALPLTITLHPAAAQVFTP</sequence>
<evidence type="ECO:0000256" key="3">
    <source>
        <dbReference type="ARBA" id="ARBA00022516"/>
    </source>
</evidence>
<keyword evidence="3" id="KW-0444">Lipid biosynthesis</keyword>
<dbReference type="InterPro" id="IPR005218">
    <property type="entry name" value="Diacylglycerol/lipid_kinase"/>
</dbReference>
<evidence type="ECO:0000259" key="13">
    <source>
        <dbReference type="PROSITE" id="PS50146"/>
    </source>
</evidence>
<dbReference type="Gene3D" id="3.40.50.10330">
    <property type="entry name" value="Probable inorganic polyphosphate/atp-NAD kinase, domain 1"/>
    <property type="match status" value="1"/>
</dbReference>
<dbReference type="Pfam" id="PF00781">
    <property type="entry name" value="DAGK_cat"/>
    <property type="match status" value="1"/>
</dbReference>
<evidence type="ECO:0000256" key="12">
    <source>
        <dbReference type="ARBA" id="ARBA00023264"/>
    </source>
</evidence>
<comment type="caution">
    <text evidence="14">The sequence shown here is derived from an EMBL/GenBank/DDBJ whole genome shotgun (WGS) entry which is preliminary data.</text>
</comment>
<evidence type="ECO:0000256" key="9">
    <source>
        <dbReference type="ARBA" id="ARBA00022842"/>
    </source>
</evidence>
<dbReference type="Pfam" id="PF19279">
    <property type="entry name" value="YegS_C"/>
    <property type="match status" value="1"/>
</dbReference>
<evidence type="ECO:0000256" key="8">
    <source>
        <dbReference type="ARBA" id="ARBA00022840"/>
    </source>
</evidence>
<dbReference type="InterPro" id="IPR016064">
    <property type="entry name" value="NAD/diacylglycerol_kinase_sf"/>
</dbReference>
<evidence type="ECO:0000313" key="15">
    <source>
        <dbReference type="Proteomes" id="UP001500618"/>
    </source>
</evidence>
<keyword evidence="5" id="KW-0479">Metal-binding</keyword>
<dbReference type="Proteomes" id="UP001500618">
    <property type="component" value="Unassembled WGS sequence"/>
</dbReference>
<dbReference type="PANTHER" id="PTHR12358:SF106">
    <property type="entry name" value="LIPID KINASE YEGS"/>
    <property type="match status" value="1"/>
</dbReference>
<dbReference type="PANTHER" id="PTHR12358">
    <property type="entry name" value="SPHINGOSINE KINASE"/>
    <property type="match status" value="1"/>
</dbReference>
<dbReference type="GO" id="GO:0016301">
    <property type="term" value="F:kinase activity"/>
    <property type="evidence" value="ECO:0007669"/>
    <property type="project" value="UniProtKB-KW"/>
</dbReference>
<dbReference type="SUPFAM" id="SSF111331">
    <property type="entry name" value="NAD kinase/diacylglycerol kinase-like"/>
    <property type="match status" value="1"/>
</dbReference>
<evidence type="ECO:0000256" key="10">
    <source>
        <dbReference type="ARBA" id="ARBA00023098"/>
    </source>
</evidence>
<keyword evidence="10" id="KW-0443">Lipid metabolism</keyword>
<evidence type="ECO:0000256" key="5">
    <source>
        <dbReference type="ARBA" id="ARBA00022723"/>
    </source>
</evidence>
<feature type="domain" description="DAGKc" evidence="13">
    <location>
        <begin position="1"/>
        <end position="129"/>
    </location>
</feature>
<keyword evidence="12" id="KW-1208">Phospholipid metabolism</keyword>
<evidence type="ECO:0000256" key="6">
    <source>
        <dbReference type="ARBA" id="ARBA00022741"/>
    </source>
</evidence>
<evidence type="ECO:0000256" key="11">
    <source>
        <dbReference type="ARBA" id="ARBA00023209"/>
    </source>
</evidence>
<dbReference type="NCBIfam" id="TIGR00147">
    <property type="entry name" value="YegS/Rv2252/BmrU family lipid kinase"/>
    <property type="match status" value="1"/>
</dbReference>
<gene>
    <name evidence="14" type="ORF">GCM10009765_26560</name>
</gene>
<protein>
    <submittedName>
        <fullName evidence="14">Diacylglycerol kinase</fullName>
    </submittedName>
</protein>
<evidence type="ECO:0000256" key="1">
    <source>
        <dbReference type="ARBA" id="ARBA00001946"/>
    </source>
</evidence>
<dbReference type="InterPro" id="IPR001206">
    <property type="entry name" value="Diacylglycerol_kinase_cat_dom"/>
</dbReference>
<keyword evidence="6" id="KW-0547">Nucleotide-binding</keyword>
<keyword evidence="11" id="KW-0594">Phospholipid biosynthesis</keyword>
<dbReference type="PROSITE" id="PS50146">
    <property type="entry name" value="DAGK"/>
    <property type="match status" value="1"/>
</dbReference>
<comment type="cofactor">
    <cofactor evidence="1">
        <name>Mg(2+)</name>
        <dbReference type="ChEBI" id="CHEBI:18420"/>
    </cofactor>
</comment>
<name>A0ABP4SQT0_9ACTN</name>
<evidence type="ECO:0000313" key="14">
    <source>
        <dbReference type="EMBL" id="GAA1675941.1"/>
    </source>
</evidence>
<keyword evidence="9" id="KW-0460">Magnesium</keyword>
<dbReference type="Gene3D" id="2.60.200.40">
    <property type="match status" value="1"/>
</dbReference>
<evidence type="ECO:0000256" key="4">
    <source>
        <dbReference type="ARBA" id="ARBA00022679"/>
    </source>
</evidence>
<reference evidence="15" key="1">
    <citation type="journal article" date="2019" name="Int. J. Syst. Evol. Microbiol.">
        <title>The Global Catalogue of Microorganisms (GCM) 10K type strain sequencing project: providing services to taxonomists for standard genome sequencing and annotation.</title>
        <authorList>
            <consortium name="The Broad Institute Genomics Platform"/>
            <consortium name="The Broad Institute Genome Sequencing Center for Infectious Disease"/>
            <person name="Wu L."/>
            <person name="Ma J."/>
        </authorList>
    </citation>
    <scope>NUCLEOTIDE SEQUENCE [LARGE SCALE GENOMIC DNA]</scope>
    <source>
        <strain evidence="15">JCM 14718</strain>
    </source>
</reference>
<accession>A0ABP4SQT0</accession>
<comment type="similarity">
    <text evidence="2">Belongs to the diacylglycerol/lipid kinase family.</text>
</comment>
<dbReference type="InterPro" id="IPR045540">
    <property type="entry name" value="YegS/DAGK_C"/>
</dbReference>
<dbReference type="EMBL" id="BAAANY010000009">
    <property type="protein sequence ID" value="GAA1675941.1"/>
    <property type="molecule type" value="Genomic_DNA"/>
</dbReference>
<keyword evidence="4" id="KW-0808">Transferase</keyword>
<dbReference type="InterPro" id="IPR017438">
    <property type="entry name" value="ATP-NAD_kinase_N"/>
</dbReference>
<evidence type="ECO:0000256" key="2">
    <source>
        <dbReference type="ARBA" id="ARBA00005983"/>
    </source>
</evidence>
<evidence type="ECO:0000256" key="7">
    <source>
        <dbReference type="ARBA" id="ARBA00022777"/>
    </source>
</evidence>
<keyword evidence="15" id="KW-1185">Reference proteome</keyword>
<keyword evidence="8" id="KW-0067">ATP-binding</keyword>